<dbReference type="InterPro" id="IPR039420">
    <property type="entry name" value="WalR-like"/>
</dbReference>
<dbReference type="STRING" id="555088.DealDRAFT_2158"/>
<evidence type="ECO:0000259" key="9">
    <source>
        <dbReference type="PROSITE" id="PS51755"/>
    </source>
</evidence>
<dbReference type="EMBL" id="ACJM01000011">
    <property type="protein sequence ID" value="EEG76897.1"/>
    <property type="molecule type" value="Genomic_DNA"/>
</dbReference>
<dbReference type="Gene3D" id="1.10.10.10">
    <property type="entry name" value="Winged helix-like DNA-binding domain superfamily/Winged helix DNA-binding domain"/>
    <property type="match status" value="1"/>
</dbReference>
<dbReference type="AlphaFoldDB" id="C0GI49"/>
<evidence type="ECO:0000259" key="8">
    <source>
        <dbReference type="PROSITE" id="PS50110"/>
    </source>
</evidence>
<feature type="modified residue" description="4-aspartylphosphate" evidence="6">
    <location>
        <position position="52"/>
    </location>
</feature>
<evidence type="ECO:0000256" key="3">
    <source>
        <dbReference type="ARBA" id="ARBA00023015"/>
    </source>
</evidence>
<dbReference type="InterPro" id="IPR001789">
    <property type="entry name" value="Sig_transdc_resp-reg_receiver"/>
</dbReference>
<dbReference type="GO" id="GO:0000976">
    <property type="term" value="F:transcription cis-regulatory region binding"/>
    <property type="evidence" value="ECO:0007669"/>
    <property type="project" value="TreeGrafter"/>
</dbReference>
<keyword evidence="1 6" id="KW-0597">Phosphoprotein</keyword>
<dbReference type="PROSITE" id="PS51755">
    <property type="entry name" value="OMPR_PHOB"/>
    <property type="match status" value="1"/>
</dbReference>
<dbReference type="SMART" id="SM00448">
    <property type="entry name" value="REC"/>
    <property type="match status" value="1"/>
</dbReference>
<evidence type="ECO:0000256" key="1">
    <source>
        <dbReference type="ARBA" id="ARBA00022553"/>
    </source>
</evidence>
<keyword evidence="4 7" id="KW-0238">DNA-binding</keyword>
<keyword evidence="2" id="KW-0902">Two-component regulatory system</keyword>
<dbReference type="PANTHER" id="PTHR48111:SF40">
    <property type="entry name" value="PHOSPHATE REGULON TRANSCRIPTIONAL REGULATORY PROTEIN PHOB"/>
    <property type="match status" value="1"/>
</dbReference>
<reference evidence="10 11" key="1">
    <citation type="submission" date="2009-02" db="EMBL/GenBank/DDBJ databases">
        <title>Sequencing of the draft genome and assembly of Dethiobacter alkaliphilus AHT 1.</title>
        <authorList>
            <consortium name="US DOE Joint Genome Institute (JGI-PGF)"/>
            <person name="Lucas S."/>
            <person name="Copeland A."/>
            <person name="Lapidus A."/>
            <person name="Glavina del Rio T."/>
            <person name="Dalin E."/>
            <person name="Tice H."/>
            <person name="Bruce D."/>
            <person name="Goodwin L."/>
            <person name="Pitluck S."/>
            <person name="Larimer F."/>
            <person name="Land M.L."/>
            <person name="Hauser L."/>
            <person name="Muyzer G."/>
        </authorList>
    </citation>
    <scope>NUCLEOTIDE SEQUENCE [LARGE SCALE GENOMIC DNA]</scope>
    <source>
        <strain evidence="10 11">AHT 1</strain>
    </source>
</reference>
<dbReference type="InterPro" id="IPR036388">
    <property type="entry name" value="WH-like_DNA-bd_sf"/>
</dbReference>
<dbReference type="SMART" id="SM00862">
    <property type="entry name" value="Trans_reg_C"/>
    <property type="match status" value="1"/>
</dbReference>
<dbReference type="GO" id="GO:0006355">
    <property type="term" value="P:regulation of DNA-templated transcription"/>
    <property type="evidence" value="ECO:0007669"/>
    <property type="project" value="InterPro"/>
</dbReference>
<evidence type="ECO:0000256" key="2">
    <source>
        <dbReference type="ARBA" id="ARBA00023012"/>
    </source>
</evidence>
<dbReference type="CDD" id="cd19937">
    <property type="entry name" value="REC_OmpR_BsPhoP-like"/>
    <property type="match status" value="1"/>
</dbReference>
<dbReference type="SUPFAM" id="SSF52172">
    <property type="entry name" value="CheY-like"/>
    <property type="match status" value="1"/>
</dbReference>
<sequence length="229" mass="25925">MPRVLVVDDEKTIVKGLKFNLEKEGYEVLVAFDGEEALRVFNEESPDLIVLDLMLPKLDGFEVCRNIRKTSDVPIVMLTARGEDIDKILGLELGADDYVTKPFNPRELAARVKAIMRRSQSSSGDSGNLQVIRLQDLQIDLFQHKVRVRDKEVDLTSKEFALLSLMASHPGRVFSREKLLEHVWGYDYYGDARTVDVHIRHLREKIEPDPGHTTVNFNGLGSRVQIPGG</sequence>
<dbReference type="eggNOG" id="COG0745">
    <property type="taxonomic scope" value="Bacteria"/>
</dbReference>
<dbReference type="Pfam" id="PF00072">
    <property type="entry name" value="Response_reg"/>
    <property type="match status" value="1"/>
</dbReference>
<protein>
    <submittedName>
        <fullName evidence="10">Two component transcriptional regulator, winged helix family</fullName>
    </submittedName>
</protein>
<organism evidence="10 11">
    <name type="scientific">Dethiobacter alkaliphilus AHT 1</name>
    <dbReference type="NCBI Taxonomy" id="555088"/>
    <lineage>
        <taxon>Bacteria</taxon>
        <taxon>Bacillati</taxon>
        <taxon>Bacillota</taxon>
        <taxon>Dethiobacteria</taxon>
        <taxon>Dethiobacterales</taxon>
        <taxon>Dethiobacteraceae</taxon>
        <taxon>Dethiobacter</taxon>
    </lineage>
</organism>
<dbReference type="PANTHER" id="PTHR48111">
    <property type="entry name" value="REGULATOR OF RPOS"/>
    <property type="match status" value="1"/>
</dbReference>
<evidence type="ECO:0000256" key="7">
    <source>
        <dbReference type="PROSITE-ProRule" id="PRU01091"/>
    </source>
</evidence>
<dbReference type="RefSeq" id="WP_008517299.1">
    <property type="nucleotide sequence ID" value="NZ_ACJM01000011.1"/>
</dbReference>
<dbReference type="InterPro" id="IPR001867">
    <property type="entry name" value="OmpR/PhoB-type_DNA-bd"/>
</dbReference>
<dbReference type="FunFam" id="3.40.50.2300:FF:000001">
    <property type="entry name" value="DNA-binding response regulator PhoB"/>
    <property type="match status" value="1"/>
</dbReference>
<evidence type="ECO:0000313" key="11">
    <source>
        <dbReference type="Proteomes" id="UP000006443"/>
    </source>
</evidence>
<comment type="caution">
    <text evidence="10">The sequence shown here is derived from an EMBL/GenBank/DDBJ whole genome shotgun (WGS) entry which is preliminary data.</text>
</comment>
<gene>
    <name evidence="10" type="ORF">DealDRAFT_2158</name>
</gene>
<feature type="domain" description="Response regulatory" evidence="8">
    <location>
        <begin position="3"/>
        <end position="116"/>
    </location>
</feature>
<keyword evidence="3" id="KW-0805">Transcription regulation</keyword>
<name>C0GI49_DETAL</name>
<dbReference type="CDD" id="cd00383">
    <property type="entry name" value="trans_reg_C"/>
    <property type="match status" value="1"/>
</dbReference>
<evidence type="ECO:0000256" key="6">
    <source>
        <dbReference type="PROSITE-ProRule" id="PRU00169"/>
    </source>
</evidence>
<dbReference type="GO" id="GO:0000156">
    <property type="term" value="F:phosphorelay response regulator activity"/>
    <property type="evidence" value="ECO:0007669"/>
    <property type="project" value="TreeGrafter"/>
</dbReference>
<dbReference type="Pfam" id="PF00486">
    <property type="entry name" value="Trans_reg_C"/>
    <property type="match status" value="1"/>
</dbReference>
<accession>C0GI49</accession>
<evidence type="ECO:0000256" key="4">
    <source>
        <dbReference type="ARBA" id="ARBA00023125"/>
    </source>
</evidence>
<dbReference type="GO" id="GO:0032993">
    <property type="term" value="C:protein-DNA complex"/>
    <property type="evidence" value="ECO:0007669"/>
    <property type="project" value="TreeGrafter"/>
</dbReference>
<feature type="DNA-binding region" description="OmpR/PhoB-type" evidence="7">
    <location>
        <begin position="129"/>
        <end position="226"/>
    </location>
</feature>
<dbReference type="Proteomes" id="UP000006443">
    <property type="component" value="Unassembled WGS sequence"/>
</dbReference>
<proteinExistence type="predicted"/>
<dbReference type="PROSITE" id="PS50110">
    <property type="entry name" value="RESPONSE_REGULATORY"/>
    <property type="match status" value="1"/>
</dbReference>
<dbReference type="FunFam" id="1.10.10.10:FF:000018">
    <property type="entry name" value="DNA-binding response regulator ResD"/>
    <property type="match status" value="1"/>
</dbReference>
<dbReference type="GO" id="GO:0005829">
    <property type="term" value="C:cytosol"/>
    <property type="evidence" value="ECO:0007669"/>
    <property type="project" value="TreeGrafter"/>
</dbReference>
<evidence type="ECO:0000256" key="5">
    <source>
        <dbReference type="ARBA" id="ARBA00023163"/>
    </source>
</evidence>
<keyword evidence="11" id="KW-1185">Reference proteome</keyword>
<dbReference type="Gene3D" id="3.40.50.2300">
    <property type="match status" value="1"/>
</dbReference>
<evidence type="ECO:0000313" key="10">
    <source>
        <dbReference type="EMBL" id="EEG76897.1"/>
    </source>
</evidence>
<dbReference type="InterPro" id="IPR011006">
    <property type="entry name" value="CheY-like_superfamily"/>
</dbReference>
<feature type="domain" description="OmpR/PhoB-type" evidence="9">
    <location>
        <begin position="129"/>
        <end position="226"/>
    </location>
</feature>
<keyword evidence="5" id="KW-0804">Transcription</keyword>
<dbReference type="Gene3D" id="6.10.250.690">
    <property type="match status" value="1"/>
</dbReference>